<keyword evidence="3" id="KW-1185">Reference proteome</keyword>
<proteinExistence type="predicted"/>
<gene>
    <name evidence="2" type="ORF">FHX78_116786</name>
</gene>
<reference evidence="2 3" key="1">
    <citation type="submission" date="2019-06" db="EMBL/GenBank/DDBJ databases">
        <title>Sequencing the genomes of 1000 actinobacteria strains.</title>
        <authorList>
            <person name="Klenk H.-P."/>
        </authorList>
    </citation>
    <scope>NUCLEOTIDE SEQUENCE [LARGE SCALE GENOMIC DNA]</scope>
    <source>
        <strain evidence="2 3">DSM 41695</strain>
    </source>
</reference>
<protein>
    <submittedName>
        <fullName evidence="2">Uncharacterized protein</fullName>
    </submittedName>
</protein>
<evidence type="ECO:0000256" key="1">
    <source>
        <dbReference type="SAM" id="MobiDB-lite"/>
    </source>
</evidence>
<organism evidence="2 3">
    <name type="scientific">Streptomyces capillispiralis</name>
    <dbReference type="NCBI Taxonomy" id="68182"/>
    <lineage>
        <taxon>Bacteria</taxon>
        <taxon>Bacillati</taxon>
        <taxon>Actinomycetota</taxon>
        <taxon>Actinomycetes</taxon>
        <taxon>Kitasatosporales</taxon>
        <taxon>Streptomycetaceae</taxon>
        <taxon>Streptomyces</taxon>
    </lineage>
</organism>
<dbReference type="EMBL" id="VIWV01000001">
    <property type="protein sequence ID" value="TWF89743.1"/>
    <property type="molecule type" value="Genomic_DNA"/>
</dbReference>
<dbReference type="AlphaFoldDB" id="A0A561TRK9"/>
<sequence>MAGNCNPGQASGTRSLTASRGTAGRRASVLPSHVARTTGLTSSSVLRGDAVCAWSSATRARGVSARTGVCPSPDAAVNDGGEGHVTTTHWLEIPIRQPIHEGAPVDTKYEVGDAVVVYSNDSAYVGLGDRRAAEALLVHQDVRALGDREVDRTKPVPGLSLTLGELEHQVGRLRKRSASRHATGLGDAIAFLTRRLGVRECGSCARRHRNMNRVRIWGWWREGKIGKFMGNATAIVRQRDEQEAENGSI</sequence>
<dbReference type="Proteomes" id="UP000316603">
    <property type="component" value="Unassembled WGS sequence"/>
</dbReference>
<feature type="compositionally biased region" description="Polar residues" evidence="1">
    <location>
        <begin position="1"/>
        <end position="20"/>
    </location>
</feature>
<feature type="region of interest" description="Disordered" evidence="1">
    <location>
        <begin position="1"/>
        <end position="30"/>
    </location>
</feature>
<evidence type="ECO:0000313" key="2">
    <source>
        <dbReference type="EMBL" id="TWF89743.1"/>
    </source>
</evidence>
<name>A0A561TRK9_9ACTN</name>
<evidence type="ECO:0000313" key="3">
    <source>
        <dbReference type="Proteomes" id="UP000316603"/>
    </source>
</evidence>
<accession>A0A561TRK9</accession>
<comment type="caution">
    <text evidence="2">The sequence shown here is derived from an EMBL/GenBank/DDBJ whole genome shotgun (WGS) entry which is preliminary data.</text>
</comment>